<dbReference type="GeneID" id="97243181"/>
<organism evidence="3 4">
    <name type="scientific">Tistrella mobilis</name>
    <dbReference type="NCBI Taxonomy" id="171437"/>
    <lineage>
        <taxon>Bacteria</taxon>
        <taxon>Pseudomonadati</taxon>
        <taxon>Pseudomonadota</taxon>
        <taxon>Alphaproteobacteria</taxon>
        <taxon>Geminicoccales</taxon>
        <taxon>Geminicoccaceae</taxon>
        <taxon>Tistrella</taxon>
    </lineage>
</organism>
<feature type="transmembrane region" description="Helical" evidence="1">
    <location>
        <begin position="249"/>
        <end position="269"/>
    </location>
</feature>
<dbReference type="InterPro" id="IPR037185">
    <property type="entry name" value="EmrE-like"/>
</dbReference>
<evidence type="ECO:0000256" key="1">
    <source>
        <dbReference type="SAM" id="Phobius"/>
    </source>
</evidence>
<feature type="transmembrane region" description="Helical" evidence="1">
    <location>
        <begin position="223"/>
        <end position="243"/>
    </location>
</feature>
<feature type="domain" description="EamA" evidence="2">
    <location>
        <begin position="130"/>
        <end position="264"/>
    </location>
</feature>
<dbReference type="PANTHER" id="PTHR22911">
    <property type="entry name" value="ACYL-MALONYL CONDENSING ENZYME-RELATED"/>
    <property type="match status" value="1"/>
</dbReference>
<reference evidence="3 4" key="1">
    <citation type="submission" date="2015-12" db="EMBL/GenBank/DDBJ databases">
        <title>Genome sequence of Tistrella mobilis MCCC 1A02139.</title>
        <authorList>
            <person name="Lu L."/>
            <person name="Lai Q."/>
            <person name="Shao Z."/>
            <person name="Qian P."/>
        </authorList>
    </citation>
    <scope>NUCLEOTIDE SEQUENCE [LARGE SCALE GENOMIC DNA]</scope>
    <source>
        <strain evidence="3 4">MCCC 1A02139</strain>
    </source>
</reference>
<dbReference type="Proteomes" id="UP000075787">
    <property type="component" value="Unassembled WGS sequence"/>
</dbReference>
<feature type="transmembrane region" description="Helical" evidence="1">
    <location>
        <begin position="126"/>
        <end position="146"/>
    </location>
</feature>
<accession>A0A161R797</accession>
<feature type="transmembrane region" description="Helical" evidence="1">
    <location>
        <begin position="95"/>
        <end position="114"/>
    </location>
</feature>
<dbReference type="OrthoDB" id="9812899at2"/>
<dbReference type="SUPFAM" id="SSF103481">
    <property type="entry name" value="Multidrug resistance efflux transporter EmrE"/>
    <property type="match status" value="2"/>
</dbReference>
<feature type="transmembrane region" description="Helical" evidence="1">
    <location>
        <begin position="158"/>
        <end position="177"/>
    </location>
</feature>
<feature type="transmembrane region" description="Helical" evidence="1">
    <location>
        <begin position="69"/>
        <end position="88"/>
    </location>
</feature>
<sequence>MGAHGLAQVLVLSGLVMLVVMMAAARWLGGMQGVARGILALVVLRGLLSAGMIALSLYALSRMAIADVYALRFLAPLLIVMPGGLLIAEPPRTRDLAAVLVGLAGVWAVLKPGWLVSGAVVADGAIPWDGAAAALGAAALQAASVLMLRRWHAASTPLVDAALPVMVTVLVALPFLLENGMPYWHGWIMPRALEWAGYAAAGLFLAGGRLCLVFALRSAPAAVVAPAHYSQLLWGLAFGWLIFADRPDPISTMGALVIVAAGLMTARGVRLRQA</sequence>
<feature type="transmembrane region" description="Helical" evidence="1">
    <location>
        <begin position="6"/>
        <end position="25"/>
    </location>
</feature>
<dbReference type="PANTHER" id="PTHR22911:SF135">
    <property type="entry name" value="BLR4310 PROTEIN"/>
    <property type="match status" value="1"/>
</dbReference>
<evidence type="ECO:0000259" key="2">
    <source>
        <dbReference type="Pfam" id="PF00892"/>
    </source>
</evidence>
<name>A0A161R797_9PROT</name>
<comment type="caution">
    <text evidence="3">The sequence shown here is derived from an EMBL/GenBank/DDBJ whole genome shotgun (WGS) entry which is preliminary data.</text>
</comment>
<dbReference type="Pfam" id="PF00892">
    <property type="entry name" value="EamA"/>
    <property type="match status" value="1"/>
</dbReference>
<feature type="transmembrane region" description="Helical" evidence="1">
    <location>
        <begin position="37"/>
        <end position="57"/>
    </location>
</feature>
<keyword evidence="1" id="KW-0812">Transmembrane</keyword>
<proteinExistence type="predicted"/>
<protein>
    <recommendedName>
        <fullName evidence="2">EamA domain-containing protein</fullName>
    </recommendedName>
</protein>
<dbReference type="EMBL" id="LPZR01000045">
    <property type="protein sequence ID" value="KYO56383.1"/>
    <property type="molecule type" value="Genomic_DNA"/>
</dbReference>
<gene>
    <name evidence="3" type="ORF">AUP44_22320</name>
</gene>
<feature type="transmembrane region" description="Helical" evidence="1">
    <location>
        <begin position="197"/>
        <end position="216"/>
    </location>
</feature>
<dbReference type="GO" id="GO:0016020">
    <property type="term" value="C:membrane"/>
    <property type="evidence" value="ECO:0007669"/>
    <property type="project" value="InterPro"/>
</dbReference>
<keyword evidence="1" id="KW-0472">Membrane</keyword>
<dbReference type="RefSeq" id="WP_062761919.1">
    <property type="nucleotide sequence ID" value="NZ_CP121045.1"/>
</dbReference>
<evidence type="ECO:0000313" key="4">
    <source>
        <dbReference type="Proteomes" id="UP000075787"/>
    </source>
</evidence>
<keyword evidence="1" id="KW-1133">Transmembrane helix</keyword>
<dbReference type="AlphaFoldDB" id="A0A161R797"/>
<dbReference type="InterPro" id="IPR000620">
    <property type="entry name" value="EamA_dom"/>
</dbReference>
<evidence type="ECO:0000313" key="3">
    <source>
        <dbReference type="EMBL" id="KYO56383.1"/>
    </source>
</evidence>